<dbReference type="Gene3D" id="3.30.70.920">
    <property type="match status" value="1"/>
</dbReference>
<dbReference type="CDD" id="cd00090">
    <property type="entry name" value="HTH_ARSR"/>
    <property type="match status" value="1"/>
</dbReference>
<evidence type="ECO:0000256" key="3">
    <source>
        <dbReference type="ARBA" id="ARBA00023163"/>
    </source>
</evidence>
<evidence type="ECO:0000256" key="2">
    <source>
        <dbReference type="ARBA" id="ARBA00023125"/>
    </source>
</evidence>
<keyword evidence="3" id="KW-0804">Transcription</keyword>
<dbReference type="PANTHER" id="PTHR30154">
    <property type="entry name" value="LEUCINE-RESPONSIVE REGULATORY PROTEIN"/>
    <property type="match status" value="1"/>
</dbReference>
<dbReference type="InterPro" id="IPR011991">
    <property type="entry name" value="ArsR-like_HTH"/>
</dbReference>
<dbReference type="PROSITE" id="PS50956">
    <property type="entry name" value="HTH_ASNC_2"/>
    <property type="match status" value="1"/>
</dbReference>
<dbReference type="GO" id="GO:0043565">
    <property type="term" value="F:sequence-specific DNA binding"/>
    <property type="evidence" value="ECO:0007669"/>
    <property type="project" value="InterPro"/>
</dbReference>
<dbReference type="PRINTS" id="PR00033">
    <property type="entry name" value="HTHASNC"/>
</dbReference>
<dbReference type="PANTHER" id="PTHR30154:SF34">
    <property type="entry name" value="TRANSCRIPTIONAL REGULATOR AZLB"/>
    <property type="match status" value="1"/>
</dbReference>
<dbReference type="InterPro" id="IPR000485">
    <property type="entry name" value="AsnC-type_HTH_dom"/>
</dbReference>
<dbReference type="Pfam" id="PF01037">
    <property type="entry name" value="AsnC_trans_reg"/>
    <property type="match status" value="1"/>
</dbReference>
<dbReference type="Proteomes" id="UP000196320">
    <property type="component" value="Unassembled WGS sequence"/>
</dbReference>
<organism evidence="5 6">
    <name type="scientific">Microbacterium esteraromaticum</name>
    <dbReference type="NCBI Taxonomy" id="57043"/>
    <lineage>
        <taxon>Bacteria</taxon>
        <taxon>Bacillati</taxon>
        <taxon>Actinomycetota</taxon>
        <taxon>Actinomycetes</taxon>
        <taxon>Micrococcales</taxon>
        <taxon>Microbacteriaceae</taxon>
        <taxon>Microbacterium</taxon>
    </lineage>
</organism>
<dbReference type="EMBL" id="FUKO01000011">
    <property type="protein sequence ID" value="SJN21292.1"/>
    <property type="molecule type" value="Genomic_DNA"/>
</dbReference>
<evidence type="ECO:0000313" key="6">
    <source>
        <dbReference type="Proteomes" id="UP000196320"/>
    </source>
</evidence>
<dbReference type="InterPro" id="IPR036390">
    <property type="entry name" value="WH_DNA-bd_sf"/>
</dbReference>
<reference evidence="5 6" key="1">
    <citation type="submission" date="2017-02" db="EMBL/GenBank/DDBJ databases">
        <authorList>
            <person name="Peterson S.W."/>
        </authorList>
    </citation>
    <scope>NUCLEOTIDE SEQUENCE [LARGE SCALE GENOMIC DNA]</scope>
    <source>
        <strain evidence="5 6">B Mb 05.01</strain>
    </source>
</reference>
<dbReference type="GO" id="GO:0043200">
    <property type="term" value="P:response to amino acid"/>
    <property type="evidence" value="ECO:0007669"/>
    <property type="project" value="TreeGrafter"/>
</dbReference>
<evidence type="ECO:0000256" key="1">
    <source>
        <dbReference type="ARBA" id="ARBA00023015"/>
    </source>
</evidence>
<sequence length="176" mass="19418">MKLDEIHHRMIDLLRHDGRLSVNTLAVQLGISRSNAYQRLERLVDSGVITGFSAQVDPRAVGLGIAAMVFVTVEQNRWDEFRSSIGEIDGLEYFGAIAGEHDAMLLVRATDVAELHQLVSGQLAKWRCIRSTETVFLLDEARSLAAIPVGPTVAPSTDVIDPHAPGKTRIVRNRPR</sequence>
<keyword evidence="1" id="KW-0805">Transcription regulation</keyword>
<dbReference type="AlphaFoldDB" id="A0A1R4IN55"/>
<keyword evidence="2" id="KW-0238">DNA-binding</keyword>
<dbReference type="InterPro" id="IPR036388">
    <property type="entry name" value="WH-like_DNA-bd_sf"/>
</dbReference>
<protein>
    <submittedName>
        <fullName evidence="5">Transcriptional regulator, AsnC family</fullName>
    </submittedName>
</protein>
<feature type="domain" description="HTH asnC-type" evidence="4">
    <location>
        <begin position="3"/>
        <end position="64"/>
    </location>
</feature>
<dbReference type="InterPro" id="IPR011008">
    <property type="entry name" value="Dimeric_a/b-barrel"/>
</dbReference>
<dbReference type="RefSeq" id="WP_087129992.1">
    <property type="nucleotide sequence ID" value="NZ_FUKO01000011.1"/>
</dbReference>
<evidence type="ECO:0000313" key="5">
    <source>
        <dbReference type="EMBL" id="SJN21292.1"/>
    </source>
</evidence>
<accession>A0A1R4IN55</accession>
<dbReference type="OrthoDB" id="3396933at2"/>
<dbReference type="SMART" id="SM00344">
    <property type="entry name" value="HTH_ASNC"/>
    <property type="match status" value="1"/>
</dbReference>
<dbReference type="SUPFAM" id="SSF46785">
    <property type="entry name" value="Winged helix' DNA-binding domain"/>
    <property type="match status" value="1"/>
</dbReference>
<dbReference type="GO" id="GO:0005829">
    <property type="term" value="C:cytosol"/>
    <property type="evidence" value="ECO:0007669"/>
    <property type="project" value="TreeGrafter"/>
</dbReference>
<gene>
    <name evidence="5" type="ORF">FM104_03070</name>
</gene>
<proteinExistence type="predicted"/>
<evidence type="ECO:0000259" key="4">
    <source>
        <dbReference type="PROSITE" id="PS50956"/>
    </source>
</evidence>
<dbReference type="InterPro" id="IPR019888">
    <property type="entry name" value="Tscrpt_reg_AsnC-like"/>
</dbReference>
<dbReference type="Pfam" id="PF13412">
    <property type="entry name" value="HTH_24"/>
    <property type="match status" value="1"/>
</dbReference>
<keyword evidence="6" id="KW-1185">Reference proteome</keyword>
<name>A0A1R4IN55_9MICO</name>
<dbReference type="InterPro" id="IPR019887">
    <property type="entry name" value="Tscrpt_reg_AsnC/Lrp_C"/>
</dbReference>
<dbReference type="Gene3D" id="1.10.10.10">
    <property type="entry name" value="Winged helix-like DNA-binding domain superfamily/Winged helix DNA-binding domain"/>
    <property type="match status" value="1"/>
</dbReference>
<dbReference type="SUPFAM" id="SSF54909">
    <property type="entry name" value="Dimeric alpha+beta barrel"/>
    <property type="match status" value="1"/>
</dbReference>